<keyword evidence="3" id="KW-1185">Reference proteome</keyword>
<dbReference type="AlphaFoldDB" id="A0AAV7RMN1"/>
<evidence type="ECO:0000256" key="1">
    <source>
        <dbReference type="SAM" id="MobiDB-lite"/>
    </source>
</evidence>
<feature type="region of interest" description="Disordered" evidence="1">
    <location>
        <begin position="1"/>
        <end position="25"/>
    </location>
</feature>
<proteinExistence type="predicted"/>
<evidence type="ECO:0000313" key="3">
    <source>
        <dbReference type="Proteomes" id="UP001066276"/>
    </source>
</evidence>
<gene>
    <name evidence="2" type="ORF">NDU88_005597</name>
</gene>
<evidence type="ECO:0000313" key="2">
    <source>
        <dbReference type="EMBL" id="KAJ1152822.1"/>
    </source>
</evidence>
<dbReference type="Proteomes" id="UP001066276">
    <property type="component" value="Chromosome 5"/>
</dbReference>
<protein>
    <submittedName>
        <fullName evidence="2">Uncharacterized protein</fullName>
    </submittedName>
</protein>
<feature type="compositionally biased region" description="Basic residues" evidence="1">
    <location>
        <begin position="13"/>
        <end position="25"/>
    </location>
</feature>
<feature type="compositionally biased region" description="Polar residues" evidence="1">
    <location>
        <begin position="1"/>
        <end position="12"/>
    </location>
</feature>
<feature type="compositionally biased region" description="Polar residues" evidence="1">
    <location>
        <begin position="96"/>
        <end position="105"/>
    </location>
</feature>
<accession>A0AAV7RMN1</accession>
<name>A0AAV7RMN1_PLEWA</name>
<sequence>MGGVASSSTHTSRGLRPHPRGRGKHLARLASLRVCRCRYCDTKRTGGQNSQGSPAAAHLYAAAATAVLEKKQRIGAPSELRSVPLGSAYSGPAPQRINNNSTFSPPESVAPYEEDNDQRRLQGDRILSSKEEDGGRSLQSENYEAKHTLALGRA</sequence>
<feature type="region of interest" description="Disordered" evidence="1">
    <location>
        <begin position="74"/>
        <end position="154"/>
    </location>
</feature>
<reference evidence="2" key="1">
    <citation type="journal article" date="2022" name="bioRxiv">
        <title>Sequencing and chromosome-scale assembly of the giantPleurodeles waltlgenome.</title>
        <authorList>
            <person name="Brown T."/>
            <person name="Elewa A."/>
            <person name="Iarovenko S."/>
            <person name="Subramanian E."/>
            <person name="Araus A.J."/>
            <person name="Petzold A."/>
            <person name="Susuki M."/>
            <person name="Suzuki K.-i.T."/>
            <person name="Hayashi T."/>
            <person name="Toyoda A."/>
            <person name="Oliveira C."/>
            <person name="Osipova E."/>
            <person name="Leigh N.D."/>
            <person name="Simon A."/>
            <person name="Yun M.H."/>
        </authorList>
    </citation>
    <scope>NUCLEOTIDE SEQUENCE</scope>
    <source>
        <strain evidence="2">20211129_DDA</strain>
        <tissue evidence="2">Liver</tissue>
    </source>
</reference>
<organism evidence="2 3">
    <name type="scientific">Pleurodeles waltl</name>
    <name type="common">Iberian ribbed newt</name>
    <dbReference type="NCBI Taxonomy" id="8319"/>
    <lineage>
        <taxon>Eukaryota</taxon>
        <taxon>Metazoa</taxon>
        <taxon>Chordata</taxon>
        <taxon>Craniata</taxon>
        <taxon>Vertebrata</taxon>
        <taxon>Euteleostomi</taxon>
        <taxon>Amphibia</taxon>
        <taxon>Batrachia</taxon>
        <taxon>Caudata</taxon>
        <taxon>Salamandroidea</taxon>
        <taxon>Salamandridae</taxon>
        <taxon>Pleurodelinae</taxon>
        <taxon>Pleurodeles</taxon>
    </lineage>
</organism>
<feature type="compositionally biased region" description="Basic and acidic residues" evidence="1">
    <location>
        <begin position="117"/>
        <end position="135"/>
    </location>
</feature>
<dbReference type="EMBL" id="JANPWB010000009">
    <property type="protein sequence ID" value="KAJ1152822.1"/>
    <property type="molecule type" value="Genomic_DNA"/>
</dbReference>
<comment type="caution">
    <text evidence="2">The sequence shown here is derived from an EMBL/GenBank/DDBJ whole genome shotgun (WGS) entry which is preliminary data.</text>
</comment>